<dbReference type="PANTHER" id="PTHR43489:SF6">
    <property type="entry name" value="HYDROXYPYRUVATE ISOMERASE-RELATED"/>
    <property type="match status" value="1"/>
</dbReference>
<dbReference type="PIRSF" id="PIRSF006241">
    <property type="entry name" value="HyI"/>
    <property type="match status" value="1"/>
</dbReference>
<evidence type="ECO:0000256" key="1">
    <source>
        <dbReference type="ARBA" id="ARBA00023235"/>
    </source>
</evidence>
<dbReference type="PANTHER" id="PTHR43489">
    <property type="entry name" value="ISOMERASE"/>
    <property type="match status" value="1"/>
</dbReference>
<dbReference type="InterPro" id="IPR050417">
    <property type="entry name" value="Sugar_Epim/Isomerase"/>
</dbReference>
<evidence type="ECO:0000313" key="5">
    <source>
        <dbReference type="Proteomes" id="UP000675920"/>
    </source>
</evidence>
<dbReference type="InterPro" id="IPR013022">
    <property type="entry name" value="Xyl_isomerase-like_TIM-brl"/>
</dbReference>
<dbReference type="Proteomes" id="UP000675920">
    <property type="component" value="Unplaced"/>
</dbReference>
<feature type="active site" description="Proton donor/acceptor" evidence="3">
    <location>
        <position position="141"/>
    </location>
</feature>
<reference evidence="6" key="2">
    <citation type="journal article" date="2002" name="J. Mol. Biol.">
        <title>One fold with many functions: the evolutionary relationships between TIM barrel families based on their sequences, structures and functions.</title>
        <authorList>
            <person name="Nagano N."/>
            <person name="Orengo C.A."/>
            <person name="Thornton J.M."/>
        </authorList>
    </citation>
    <scope>NUCLEOTIDE SEQUENCE</scope>
</reference>
<dbReference type="AlphaFoldDB" id="A0A8B6X681"/>
<feature type="domain" description="Xylose isomerase-like TIM barrel" evidence="4">
    <location>
        <begin position="21"/>
        <end position="242"/>
    </location>
</feature>
<dbReference type="EC" id="5.3.1.-" evidence="6"/>
<dbReference type="InterPro" id="IPR036237">
    <property type="entry name" value="Xyl_isomerase-like_sf"/>
</dbReference>
<dbReference type="GO" id="GO:0046487">
    <property type="term" value="P:glyoxylate metabolic process"/>
    <property type="evidence" value="ECO:0007669"/>
    <property type="project" value="TreeGrafter"/>
</dbReference>
<dbReference type="GO" id="GO:0008903">
    <property type="term" value="F:hydroxypyruvate isomerase activity"/>
    <property type="evidence" value="ECO:0007669"/>
    <property type="project" value="TreeGrafter"/>
</dbReference>
<proteinExistence type="inferred from homology"/>
<name>A0A8B6X681_9BURK</name>
<dbReference type="Gene3D" id="3.20.20.150">
    <property type="entry name" value="Divalent-metal-dependent TIM barrel enzymes"/>
    <property type="match status" value="1"/>
</dbReference>
<protein>
    <submittedName>
        <fullName evidence="6">Hydroxypyruvate isomerase family protein</fullName>
        <ecNumber evidence="6">5.3.1.-</ecNumber>
    </submittedName>
</protein>
<organism evidence="5 6">
    <name type="scientific">Derxia gummosa DSM 723</name>
    <dbReference type="NCBI Taxonomy" id="1121388"/>
    <lineage>
        <taxon>Bacteria</taxon>
        <taxon>Pseudomonadati</taxon>
        <taxon>Pseudomonadota</taxon>
        <taxon>Betaproteobacteria</taxon>
        <taxon>Burkholderiales</taxon>
        <taxon>Alcaligenaceae</taxon>
        <taxon>Derxia</taxon>
    </lineage>
</organism>
<dbReference type="OrthoDB" id="9786584at2"/>
<reference evidence="6" key="1">
    <citation type="journal article" date="2001" name="FEBS Lett.">
        <title>The TIM-barrel fold: a versatile framework for efficient enzymes.</title>
        <authorList>
            <person name="Wierenga R.K."/>
        </authorList>
    </citation>
    <scope>NUCLEOTIDE SEQUENCE</scope>
</reference>
<dbReference type="InterPro" id="IPR026040">
    <property type="entry name" value="HyI-like"/>
</dbReference>
<keyword evidence="1 2" id="KW-0413">Isomerase</keyword>
<evidence type="ECO:0000259" key="4">
    <source>
        <dbReference type="Pfam" id="PF01261"/>
    </source>
</evidence>
<accession>A0A8B6X681</accession>
<dbReference type="FunFam" id="3.20.20.150:FF:000007">
    <property type="entry name" value="Hydroxypyruvate isomerase"/>
    <property type="match status" value="1"/>
</dbReference>
<feature type="active site" description="Proton donor/acceptor" evidence="3">
    <location>
        <position position="238"/>
    </location>
</feature>
<dbReference type="Pfam" id="PF01261">
    <property type="entry name" value="AP_endonuc_2"/>
    <property type="match status" value="1"/>
</dbReference>
<keyword evidence="5" id="KW-1185">Reference proteome</keyword>
<dbReference type="RefSeq" id="WP_028312668.1">
    <property type="nucleotide sequence ID" value="NZ_KI519499.1"/>
</dbReference>
<dbReference type="SUPFAM" id="SSF51658">
    <property type="entry name" value="Xylose isomerase-like"/>
    <property type="match status" value="1"/>
</dbReference>
<evidence type="ECO:0000256" key="3">
    <source>
        <dbReference type="PIRSR" id="PIRSR006241-50"/>
    </source>
</evidence>
<comment type="similarity">
    <text evidence="2">Belongs to the hyi family.</text>
</comment>
<sequence>MLKYAANLSYLYTELPLVDRFAAAAADGFRYVELHEPYSRLAAELRNAALQAHVQTVLHNTAFGDFAAGERGLAAVPGREADFEKHLHEAFVYSSQLGNRLIHVLAGVADNGSSAARATYLRNLALAATEAAKRGLTILIEPINTRDMPGYFLNTIEQAADIQDAVGQANLKILFDCYHVQIMQGDLVRRFERFRERIGHVQIASVPERHEPDTGEVNYRYVLSAVAVSGYDDYIGCEYRPLRDVHGGTTAGLGWRHTVAP</sequence>
<evidence type="ECO:0000256" key="2">
    <source>
        <dbReference type="PIRNR" id="PIRNR006241"/>
    </source>
</evidence>
<evidence type="ECO:0000313" key="6">
    <source>
        <dbReference type="RefSeq" id="WP_028312668.1"/>
    </source>
</evidence>
<reference evidence="6" key="3">
    <citation type="submission" date="2025-08" db="UniProtKB">
        <authorList>
            <consortium name="RefSeq"/>
        </authorList>
    </citation>
    <scope>IDENTIFICATION</scope>
</reference>